<dbReference type="Pfam" id="PF08240">
    <property type="entry name" value="ADH_N"/>
    <property type="match status" value="1"/>
</dbReference>
<feature type="domain" description="Alcohol dehydrogenase-like N-terminal" evidence="1">
    <location>
        <begin position="51"/>
        <end position="132"/>
    </location>
</feature>
<dbReference type="InterPro" id="IPR011032">
    <property type="entry name" value="GroES-like_sf"/>
</dbReference>
<dbReference type="InterPro" id="IPR013154">
    <property type="entry name" value="ADH-like_N"/>
</dbReference>
<dbReference type="AlphaFoldDB" id="A0A2M9EY88"/>
<dbReference type="EMBL" id="PCGR01000003">
    <property type="protein sequence ID" value="PJK16171.1"/>
    <property type="molecule type" value="Genomic_DNA"/>
</dbReference>
<protein>
    <submittedName>
        <fullName evidence="2">Alcohol dehydrogenase</fullName>
    </submittedName>
</protein>
<keyword evidence="3" id="KW-1185">Reference proteome</keyword>
<dbReference type="Gene3D" id="3.90.180.10">
    <property type="entry name" value="Medium-chain alcohol dehydrogenases, catalytic domain"/>
    <property type="match status" value="1"/>
</dbReference>
<dbReference type="CDD" id="cd05188">
    <property type="entry name" value="MDR"/>
    <property type="match status" value="1"/>
</dbReference>
<dbReference type="InterPro" id="IPR051397">
    <property type="entry name" value="Zn-ADH-like_protein"/>
</dbReference>
<dbReference type="SUPFAM" id="SSF51735">
    <property type="entry name" value="NAD(P)-binding Rossmann-fold domains"/>
    <property type="match status" value="1"/>
</dbReference>
<evidence type="ECO:0000313" key="3">
    <source>
        <dbReference type="Proteomes" id="UP000228680"/>
    </source>
</evidence>
<accession>A0A2M9EY88</accession>
<comment type="caution">
    <text evidence="2">The sequence shown here is derived from an EMBL/GenBank/DDBJ whole genome shotgun (WGS) entry which is preliminary data.</text>
</comment>
<name>A0A2M9EY88_9BACL</name>
<gene>
    <name evidence="2" type="ORF">CQS04_09665</name>
</gene>
<dbReference type="PANTHER" id="PTHR43677:SF4">
    <property type="entry name" value="QUINONE OXIDOREDUCTASE-LIKE PROTEIN 2"/>
    <property type="match status" value="1"/>
</dbReference>
<reference evidence="2 3" key="1">
    <citation type="submission" date="2017-10" db="EMBL/GenBank/DDBJ databases">
        <title>Draft genome of Chryseomicrobium casticus sp. nov.</title>
        <authorList>
            <person name="Chakraborty R."/>
            <person name="Saha T."/>
        </authorList>
    </citation>
    <scope>NUCLEOTIDE SEQUENCE [LARGE SCALE GENOMIC DNA]</scope>
    <source>
        <strain evidence="2 3">ET03</strain>
    </source>
</reference>
<dbReference type="PANTHER" id="PTHR43677">
    <property type="entry name" value="SHORT-CHAIN DEHYDROGENASE/REDUCTASE"/>
    <property type="match status" value="1"/>
</dbReference>
<dbReference type="RefSeq" id="WP_100353948.1">
    <property type="nucleotide sequence ID" value="NZ_PCGR01000003.1"/>
</dbReference>
<sequence>MQSLVAINPNKKDAFDYTELGTVQFGQEEVLVGLIDLEKPNFDPEEEKNREHVLVKVRAFSCNYRDKALLVENYSSIQRTDRLFVPFGSEFSAEIVAVGSAVSDFQVGDIVMSDCAYPYSGREGVMPGVATNFASMGWLRLHKNKLIKKPGTLSDSEAACFSLGAQTASGMIRRSGILEQGGTPLVLSSRSNTSLFIIQQLLARGITPVCLSTSEWTEKEQQAIQPSRVESVKAALENFRNDTGKEAVTHVFDPFYDMNIGYGLYFLQHGGTYITCGIRDQHPKLSQETPKDAEATVRGALEMSIVKNVSIMGNCLGSREDLEGAIQLQDATDRKIILDQEYEVKDGVDFVQRSFFDSTRFGKCVLVYA</sequence>
<proteinExistence type="predicted"/>
<organism evidence="2 3">
    <name type="scientific">Chryseomicrobium excrementi</name>
    <dbReference type="NCBI Taxonomy" id="2041346"/>
    <lineage>
        <taxon>Bacteria</taxon>
        <taxon>Bacillati</taxon>
        <taxon>Bacillota</taxon>
        <taxon>Bacilli</taxon>
        <taxon>Bacillales</taxon>
        <taxon>Caryophanaceae</taxon>
        <taxon>Chryseomicrobium</taxon>
    </lineage>
</organism>
<evidence type="ECO:0000313" key="2">
    <source>
        <dbReference type="EMBL" id="PJK16171.1"/>
    </source>
</evidence>
<dbReference type="Proteomes" id="UP000228680">
    <property type="component" value="Unassembled WGS sequence"/>
</dbReference>
<evidence type="ECO:0000259" key="1">
    <source>
        <dbReference type="Pfam" id="PF08240"/>
    </source>
</evidence>
<dbReference type="SUPFAM" id="SSF50129">
    <property type="entry name" value="GroES-like"/>
    <property type="match status" value="1"/>
</dbReference>
<dbReference type="GO" id="GO:0016491">
    <property type="term" value="F:oxidoreductase activity"/>
    <property type="evidence" value="ECO:0007669"/>
    <property type="project" value="TreeGrafter"/>
</dbReference>
<dbReference type="InterPro" id="IPR036291">
    <property type="entry name" value="NAD(P)-bd_dom_sf"/>
</dbReference>